<protein>
    <submittedName>
        <fullName evidence="2">Uncharacterized protein</fullName>
    </submittedName>
</protein>
<sequence length="71" mass="8361">MGDKRRLYPINLTGLPSFLTCLRIVFHLFQHYLSPALHFFLTCCASFTHAHKVSFIVMRHKFHRDETLVSL</sequence>
<name>C9MST3_9BACT</name>
<comment type="caution">
    <text evidence="2">The sequence shown here is derived from an EMBL/GenBank/DDBJ whole genome shotgun (WGS) entry which is preliminary data.</text>
</comment>
<gene>
    <name evidence="2" type="ORF">HMPREF0973_02702</name>
</gene>
<feature type="transmembrane region" description="Helical" evidence="1">
    <location>
        <begin position="32"/>
        <end position="50"/>
    </location>
</feature>
<keyword evidence="1" id="KW-1133">Transmembrane helix</keyword>
<keyword evidence="1" id="KW-0472">Membrane</keyword>
<dbReference type="HOGENOM" id="CLU_2736740_0_0_10"/>
<evidence type="ECO:0000313" key="2">
    <source>
        <dbReference type="EMBL" id="EEX17409.1"/>
    </source>
</evidence>
<reference evidence="2 3" key="1">
    <citation type="submission" date="2009-09" db="EMBL/GenBank/DDBJ databases">
        <authorList>
            <person name="Weinstock G."/>
            <person name="Sodergren E."/>
            <person name="Clifton S."/>
            <person name="Fulton L."/>
            <person name="Fulton B."/>
            <person name="Courtney L."/>
            <person name="Fronick C."/>
            <person name="Harrison M."/>
            <person name="Strong C."/>
            <person name="Farmer C."/>
            <person name="Delahaunty K."/>
            <person name="Markovic C."/>
            <person name="Hall O."/>
            <person name="Minx P."/>
            <person name="Tomlinson C."/>
            <person name="Mitreva M."/>
            <person name="Nelson J."/>
            <person name="Hou S."/>
            <person name="Wollam A."/>
            <person name="Pepin K.H."/>
            <person name="Johnson M."/>
            <person name="Bhonagiri V."/>
            <person name="Nash W.E."/>
            <person name="Warren W."/>
            <person name="Chinwalla A."/>
            <person name="Mardis E.R."/>
            <person name="Wilson R.K."/>
        </authorList>
    </citation>
    <scope>NUCLEOTIDE SEQUENCE [LARGE SCALE GENOMIC DNA]</scope>
    <source>
        <strain evidence="2 3">F0319</strain>
    </source>
</reference>
<proteinExistence type="predicted"/>
<dbReference type="AlphaFoldDB" id="C9MST3"/>
<evidence type="ECO:0000256" key="1">
    <source>
        <dbReference type="SAM" id="Phobius"/>
    </source>
</evidence>
<keyword evidence="3" id="KW-1185">Reference proteome</keyword>
<keyword evidence="1" id="KW-0812">Transmembrane</keyword>
<accession>C9MST3</accession>
<dbReference type="Proteomes" id="UP000003327">
    <property type="component" value="Unassembled WGS sequence"/>
</dbReference>
<dbReference type="EMBL" id="ACVA01000067">
    <property type="protein sequence ID" value="EEX17409.1"/>
    <property type="molecule type" value="Genomic_DNA"/>
</dbReference>
<evidence type="ECO:0000313" key="3">
    <source>
        <dbReference type="Proteomes" id="UP000003327"/>
    </source>
</evidence>
<organism evidence="2 3">
    <name type="scientific">Prevotella veroralis F0319</name>
    <dbReference type="NCBI Taxonomy" id="649761"/>
    <lineage>
        <taxon>Bacteria</taxon>
        <taxon>Pseudomonadati</taxon>
        <taxon>Bacteroidota</taxon>
        <taxon>Bacteroidia</taxon>
        <taxon>Bacteroidales</taxon>
        <taxon>Prevotellaceae</taxon>
        <taxon>Prevotella</taxon>
    </lineage>
</organism>
<feature type="transmembrane region" description="Helical" evidence="1">
    <location>
        <begin position="7"/>
        <end position="26"/>
    </location>
</feature>